<dbReference type="AlphaFoldDB" id="A0A8S2R2I5"/>
<accession>A0A8S2R2I5</accession>
<sequence length="540" mass="64493">ELNEHEKTIEFLSKWLLLLDENDSDLYENCTNKQVWLLSHIYTSFEYDKNDLLSLYNVCRILNHLDSTLDFYTIKTKKDDDDDNNNNENELRTRSNVRDQLFILMFDYLWKHLCLPDRNHQQWIEIYTFITKYYPSDKVLQRIQLTNIKSKIEFMNLAYLIFLNDKTPEPNELVFYLLTETKLVNNENNDNNCSKLQIIIDAIQKYFETKQANCSISILKASSTLIKQEMNYLFKYLNSQTCQLSLAMKQFLFNEVANIYIERSKPIRKSTSDLTSERISILLPVIIECLTDIDNILVQKYQFPYHPSVENTRQNQTLLDLYFFYVRRYLNDEVIKYDFINKIMLLKIPTQIPLAKRPIADYLFKQLKIYISLYSTEIRLLHTIIEDYLKMDQKDTPELNKNVELFLSIIIAKKSWIYLLQLLKSDSVQRVNNLWANNLHTLLKTNETVQMTKYLHLCHQIQFTLSPLINENQMTSIIFPKLHQPYDELSKIVDSCTKDNIEQQCWTPLINWLRLKLDSNPHLLEKNEIKTMLLLKIYYT</sequence>
<comment type="caution">
    <text evidence="2">The sequence shown here is derived from an EMBL/GenBank/DDBJ whole genome shotgun (WGS) entry which is preliminary data.</text>
</comment>
<reference evidence="2" key="1">
    <citation type="submission" date="2021-02" db="EMBL/GenBank/DDBJ databases">
        <authorList>
            <person name="Nowell W R."/>
        </authorList>
    </citation>
    <scope>NUCLEOTIDE SEQUENCE</scope>
</reference>
<name>A0A8S2R2I5_9BILA</name>
<evidence type="ECO:0000313" key="3">
    <source>
        <dbReference type="Proteomes" id="UP000682733"/>
    </source>
</evidence>
<dbReference type="EMBL" id="CAJNOK010021108">
    <property type="protein sequence ID" value="CAF1327170.1"/>
    <property type="molecule type" value="Genomic_DNA"/>
</dbReference>
<dbReference type="Proteomes" id="UP000682733">
    <property type="component" value="Unassembled WGS sequence"/>
</dbReference>
<proteinExistence type="predicted"/>
<evidence type="ECO:0000313" key="2">
    <source>
        <dbReference type="EMBL" id="CAF4138486.1"/>
    </source>
</evidence>
<evidence type="ECO:0000313" key="1">
    <source>
        <dbReference type="EMBL" id="CAF1327170.1"/>
    </source>
</evidence>
<feature type="non-terminal residue" evidence="2">
    <location>
        <position position="1"/>
    </location>
</feature>
<protein>
    <submittedName>
        <fullName evidence="2">Uncharacterized protein</fullName>
    </submittedName>
</protein>
<gene>
    <name evidence="1" type="ORF">OVA965_LOCUS29715</name>
    <name evidence="2" type="ORF">TMI583_LOCUS30497</name>
</gene>
<dbReference type="EMBL" id="CAJOBA010042716">
    <property type="protein sequence ID" value="CAF4138486.1"/>
    <property type="molecule type" value="Genomic_DNA"/>
</dbReference>
<feature type="non-terminal residue" evidence="2">
    <location>
        <position position="540"/>
    </location>
</feature>
<organism evidence="2 3">
    <name type="scientific">Didymodactylos carnosus</name>
    <dbReference type="NCBI Taxonomy" id="1234261"/>
    <lineage>
        <taxon>Eukaryota</taxon>
        <taxon>Metazoa</taxon>
        <taxon>Spiralia</taxon>
        <taxon>Gnathifera</taxon>
        <taxon>Rotifera</taxon>
        <taxon>Eurotatoria</taxon>
        <taxon>Bdelloidea</taxon>
        <taxon>Philodinida</taxon>
        <taxon>Philodinidae</taxon>
        <taxon>Didymodactylos</taxon>
    </lineage>
</organism>
<dbReference type="Proteomes" id="UP000677228">
    <property type="component" value="Unassembled WGS sequence"/>
</dbReference>